<feature type="region of interest" description="Disordered" evidence="6">
    <location>
        <begin position="88"/>
        <end position="114"/>
    </location>
</feature>
<sequence length="756" mass="82907">MLRHPKQAACLVCRKSKIKCDWSLDRNECKSKLKGSNKALFQIEQAVRRVQSGKQTSEDNETILALRQLLGEVGGTYSARPLNPVAVESNEPSRVDDDANNLAYSDDEDETDASPEHQPFVIAHHREGSLTVDDAENPLQLLARASNLQLSPTASGTGNSPGLPGSLVHPGARNQPHDEDDGDSEIQSFFTGVRVNLDTGEDIDPIDMGLVTEREAEELFDYFHKNLAHTRWGLDPKLYTVPFTRSRSAFLFTSIMAASALFRLQDGALSKRLSRHAKNLAHRVVVQQHKSVEIVLAFMVNVPWMFPGHHSSDDETPWYTAMATSIAIDLSLHKLLVPADMPATAADVTRGDCVDPRTALAMDGFGQVDPASEFGRRLLRRRERCWIALFVLERGMSLARGRNFTVPLTRSVRDCDQWHRSDIADSQDSHLVSIAVLRRDLDGVFATVRAMCDGSQKNNASDSSLIAQSIQGIIERFFDQWHADWGMSIGSGPQGELPPYVNILVAHTRLSIYSGVINHPTAPIEVRQFFRTAGMSSALTVLRVAIRGETVLRSMPNNTAIMITFAACFALTISAYASGSSNLAPSVRTLIEEAAGVLERVGNTTPHRNGLPSLYGRYLRIIVKKAATAADGHSTAPVAAPHPAPAAIITGGNRGEGRSNDNNNNNNNNNSGDNNNHQFNLVPAPGVSLSLPLADADYLNPQTQPQMTFSAMSDEQIIEILNQPHNAFDPAGANFLWEDMNNFEGLSWPNMHGFNF</sequence>
<dbReference type="KEGG" id="sapo:SAPIO_CDS6985"/>
<evidence type="ECO:0008006" key="9">
    <source>
        <dbReference type="Google" id="ProtNLM"/>
    </source>
</evidence>
<gene>
    <name evidence="7" type="ORF">SAPIO_CDS6985</name>
</gene>
<reference evidence="7 8" key="1">
    <citation type="journal article" date="2014" name="Genome Announc.">
        <title>Draft genome sequence of the pathogenic fungus Scedosporium apiospermum.</title>
        <authorList>
            <person name="Vandeputte P."/>
            <person name="Ghamrawi S."/>
            <person name="Rechenmann M."/>
            <person name="Iltis A."/>
            <person name="Giraud S."/>
            <person name="Fleury M."/>
            <person name="Thornton C."/>
            <person name="Delhaes L."/>
            <person name="Meyer W."/>
            <person name="Papon N."/>
            <person name="Bouchara J.P."/>
        </authorList>
    </citation>
    <scope>NUCLEOTIDE SEQUENCE [LARGE SCALE GENOMIC DNA]</scope>
    <source>
        <strain evidence="7 8">IHEM 14462</strain>
    </source>
</reference>
<comment type="subcellular location">
    <subcellularLocation>
        <location evidence="1">Nucleus</location>
    </subcellularLocation>
</comment>
<dbReference type="HOGENOM" id="CLU_010001_1_0_1"/>
<evidence type="ECO:0000256" key="6">
    <source>
        <dbReference type="SAM" id="MobiDB-lite"/>
    </source>
</evidence>
<protein>
    <recommendedName>
        <fullName evidence="9">Transcription factor domain-containing protein</fullName>
    </recommendedName>
</protein>
<feature type="compositionally biased region" description="Low complexity" evidence="6">
    <location>
        <begin position="636"/>
        <end position="647"/>
    </location>
</feature>
<evidence type="ECO:0000256" key="4">
    <source>
        <dbReference type="ARBA" id="ARBA00023163"/>
    </source>
</evidence>
<dbReference type="GO" id="GO:0008270">
    <property type="term" value="F:zinc ion binding"/>
    <property type="evidence" value="ECO:0007669"/>
    <property type="project" value="InterPro"/>
</dbReference>
<dbReference type="GO" id="GO:0000981">
    <property type="term" value="F:DNA-binding transcription factor activity, RNA polymerase II-specific"/>
    <property type="evidence" value="ECO:0007669"/>
    <property type="project" value="InterPro"/>
</dbReference>
<proteinExistence type="predicted"/>
<keyword evidence="5" id="KW-0539">Nucleus</keyword>
<dbReference type="Proteomes" id="UP000028545">
    <property type="component" value="Unassembled WGS sequence"/>
</dbReference>
<dbReference type="VEuPathDB" id="FungiDB:SAPIO_CDS6985"/>
<dbReference type="CDD" id="cd12148">
    <property type="entry name" value="fungal_TF_MHR"/>
    <property type="match status" value="1"/>
</dbReference>
<evidence type="ECO:0000256" key="1">
    <source>
        <dbReference type="ARBA" id="ARBA00004123"/>
    </source>
</evidence>
<dbReference type="InterPro" id="IPR001138">
    <property type="entry name" value="Zn2Cys6_DnaBD"/>
</dbReference>
<dbReference type="AlphaFoldDB" id="A0A084G2V1"/>
<name>A0A084G2V1_PSEDA</name>
<dbReference type="CDD" id="cd00067">
    <property type="entry name" value="GAL4"/>
    <property type="match status" value="1"/>
</dbReference>
<feature type="region of interest" description="Disordered" evidence="6">
    <location>
        <begin position="150"/>
        <end position="184"/>
    </location>
</feature>
<keyword evidence="2" id="KW-0805">Transcription regulation</keyword>
<feature type="compositionally biased region" description="Polar residues" evidence="6">
    <location>
        <begin position="150"/>
        <end position="160"/>
    </location>
</feature>
<dbReference type="OrthoDB" id="3429912at2759"/>
<dbReference type="PANTHER" id="PTHR31845">
    <property type="entry name" value="FINGER DOMAIN PROTEIN, PUTATIVE-RELATED"/>
    <property type="match status" value="1"/>
</dbReference>
<dbReference type="PANTHER" id="PTHR31845:SF17">
    <property type="entry name" value="ZN(II)2CYS6 TRANSCRIPTION FACTOR (EUROFUNG)"/>
    <property type="match status" value="1"/>
</dbReference>
<evidence type="ECO:0000313" key="7">
    <source>
        <dbReference type="EMBL" id="KEZ41663.1"/>
    </source>
</evidence>
<keyword evidence="8" id="KW-1185">Reference proteome</keyword>
<feature type="region of interest" description="Disordered" evidence="6">
    <location>
        <begin position="633"/>
        <end position="678"/>
    </location>
</feature>
<dbReference type="RefSeq" id="XP_016641462.1">
    <property type="nucleotide sequence ID" value="XM_016788938.1"/>
</dbReference>
<evidence type="ECO:0000256" key="3">
    <source>
        <dbReference type="ARBA" id="ARBA00023125"/>
    </source>
</evidence>
<accession>A0A084G2V1</accession>
<dbReference type="EMBL" id="JOWA01000109">
    <property type="protein sequence ID" value="KEZ41663.1"/>
    <property type="molecule type" value="Genomic_DNA"/>
</dbReference>
<dbReference type="GO" id="GO:0000976">
    <property type="term" value="F:transcription cis-regulatory region binding"/>
    <property type="evidence" value="ECO:0007669"/>
    <property type="project" value="TreeGrafter"/>
</dbReference>
<organism evidence="7 8">
    <name type="scientific">Pseudallescheria apiosperma</name>
    <name type="common">Scedosporium apiospermum</name>
    <dbReference type="NCBI Taxonomy" id="563466"/>
    <lineage>
        <taxon>Eukaryota</taxon>
        <taxon>Fungi</taxon>
        <taxon>Dikarya</taxon>
        <taxon>Ascomycota</taxon>
        <taxon>Pezizomycotina</taxon>
        <taxon>Sordariomycetes</taxon>
        <taxon>Hypocreomycetidae</taxon>
        <taxon>Microascales</taxon>
        <taxon>Microascaceae</taxon>
        <taxon>Scedosporium</taxon>
    </lineage>
</organism>
<evidence type="ECO:0000256" key="5">
    <source>
        <dbReference type="ARBA" id="ARBA00023242"/>
    </source>
</evidence>
<dbReference type="GO" id="GO:0005634">
    <property type="term" value="C:nucleus"/>
    <property type="evidence" value="ECO:0007669"/>
    <property type="project" value="UniProtKB-SubCell"/>
</dbReference>
<comment type="caution">
    <text evidence="7">The sequence shown here is derived from an EMBL/GenBank/DDBJ whole genome shotgun (WGS) entry which is preliminary data.</text>
</comment>
<feature type="compositionally biased region" description="Low complexity" evidence="6">
    <location>
        <begin position="660"/>
        <end position="676"/>
    </location>
</feature>
<dbReference type="InterPro" id="IPR051089">
    <property type="entry name" value="prtT"/>
</dbReference>
<keyword evidence="3" id="KW-0238">DNA-binding</keyword>
<dbReference type="OMA" id="QAACLVC"/>
<evidence type="ECO:0000256" key="2">
    <source>
        <dbReference type="ARBA" id="ARBA00023015"/>
    </source>
</evidence>
<evidence type="ECO:0000313" key="8">
    <source>
        <dbReference type="Proteomes" id="UP000028545"/>
    </source>
</evidence>
<keyword evidence="4" id="KW-0804">Transcription</keyword>
<dbReference type="GeneID" id="27726057"/>